<reference evidence="2 3" key="1">
    <citation type="submission" date="2024-02" db="EMBL/GenBank/DDBJ databases">
        <title>de novo genome assembly of Solanum bulbocastanum strain 11H21.</title>
        <authorList>
            <person name="Hosaka A.J."/>
        </authorList>
    </citation>
    <scope>NUCLEOTIDE SEQUENCE [LARGE SCALE GENOMIC DNA]</scope>
    <source>
        <tissue evidence="2">Young leaves</tissue>
    </source>
</reference>
<evidence type="ECO:0000256" key="1">
    <source>
        <dbReference type="SAM" id="Coils"/>
    </source>
</evidence>
<dbReference type="AlphaFoldDB" id="A0AAN8Y132"/>
<keyword evidence="3" id="KW-1185">Reference proteome</keyword>
<protein>
    <submittedName>
        <fullName evidence="2">Uncharacterized protein</fullName>
    </submittedName>
</protein>
<sequence length="95" mass="11189">MSREYKYVSLSDLLKTNPVQLTKFTNAAPTFCMASPEQNIEEISENVKAEEEEEVETENEVEEELNFKGKRIIKGRRGKLKIMYLMKKEKRQLMK</sequence>
<evidence type="ECO:0000313" key="3">
    <source>
        <dbReference type="Proteomes" id="UP001371456"/>
    </source>
</evidence>
<organism evidence="2 3">
    <name type="scientific">Solanum bulbocastanum</name>
    <name type="common">Wild potato</name>
    <dbReference type="NCBI Taxonomy" id="147425"/>
    <lineage>
        <taxon>Eukaryota</taxon>
        <taxon>Viridiplantae</taxon>
        <taxon>Streptophyta</taxon>
        <taxon>Embryophyta</taxon>
        <taxon>Tracheophyta</taxon>
        <taxon>Spermatophyta</taxon>
        <taxon>Magnoliopsida</taxon>
        <taxon>eudicotyledons</taxon>
        <taxon>Gunneridae</taxon>
        <taxon>Pentapetalae</taxon>
        <taxon>asterids</taxon>
        <taxon>lamiids</taxon>
        <taxon>Solanales</taxon>
        <taxon>Solanaceae</taxon>
        <taxon>Solanoideae</taxon>
        <taxon>Solaneae</taxon>
        <taxon>Solanum</taxon>
    </lineage>
</organism>
<evidence type="ECO:0000313" key="2">
    <source>
        <dbReference type="EMBL" id="KAK6775361.1"/>
    </source>
</evidence>
<accession>A0AAN8Y132</accession>
<dbReference type="Proteomes" id="UP001371456">
    <property type="component" value="Unassembled WGS sequence"/>
</dbReference>
<name>A0AAN8Y132_SOLBU</name>
<keyword evidence="1" id="KW-0175">Coiled coil</keyword>
<proteinExistence type="predicted"/>
<feature type="coiled-coil region" evidence="1">
    <location>
        <begin position="33"/>
        <end position="60"/>
    </location>
</feature>
<gene>
    <name evidence="2" type="ORF">RDI58_026362</name>
</gene>
<comment type="caution">
    <text evidence="2">The sequence shown here is derived from an EMBL/GenBank/DDBJ whole genome shotgun (WGS) entry which is preliminary data.</text>
</comment>
<dbReference type="EMBL" id="JBANQN010000011">
    <property type="protein sequence ID" value="KAK6775361.1"/>
    <property type="molecule type" value="Genomic_DNA"/>
</dbReference>